<feature type="transmembrane region" description="Helical" evidence="1">
    <location>
        <begin position="141"/>
        <end position="162"/>
    </location>
</feature>
<protein>
    <submittedName>
        <fullName evidence="2">Uncharacterized protein</fullName>
    </submittedName>
</protein>
<gene>
    <name evidence="2" type="ORF">GCM10009416_14460</name>
</gene>
<evidence type="ECO:0000256" key="1">
    <source>
        <dbReference type="SAM" id="Phobius"/>
    </source>
</evidence>
<keyword evidence="3" id="KW-1185">Reference proteome</keyword>
<accession>A0ABN1EXK0</accession>
<evidence type="ECO:0000313" key="3">
    <source>
        <dbReference type="Proteomes" id="UP001501588"/>
    </source>
</evidence>
<dbReference type="RefSeq" id="WP_343894521.1">
    <property type="nucleotide sequence ID" value="NZ_BAAAFZ010000014.1"/>
</dbReference>
<organism evidence="2 3">
    <name type="scientific">Craurococcus roseus</name>
    <dbReference type="NCBI Taxonomy" id="77585"/>
    <lineage>
        <taxon>Bacteria</taxon>
        <taxon>Pseudomonadati</taxon>
        <taxon>Pseudomonadota</taxon>
        <taxon>Alphaproteobacteria</taxon>
        <taxon>Acetobacterales</taxon>
        <taxon>Acetobacteraceae</taxon>
        <taxon>Craurococcus</taxon>
    </lineage>
</organism>
<keyword evidence="1" id="KW-0812">Transmembrane</keyword>
<reference evidence="2 3" key="1">
    <citation type="journal article" date="2019" name="Int. J. Syst. Evol. Microbiol.">
        <title>The Global Catalogue of Microorganisms (GCM) 10K type strain sequencing project: providing services to taxonomists for standard genome sequencing and annotation.</title>
        <authorList>
            <consortium name="The Broad Institute Genomics Platform"/>
            <consortium name="The Broad Institute Genome Sequencing Center for Infectious Disease"/>
            <person name="Wu L."/>
            <person name="Ma J."/>
        </authorList>
    </citation>
    <scope>NUCLEOTIDE SEQUENCE [LARGE SCALE GENOMIC DNA]</scope>
    <source>
        <strain evidence="2 3">JCM 9933</strain>
    </source>
</reference>
<comment type="caution">
    <text evidence="2">The sequence shown here is derived from an EMBL/GenBank/DDBJ whole genome shotgun (WGS) entry which is preliminary data.</text>
</comment>
<dbReference type="EMBL" id="BAAAFZ010000014">
    <property type="protein sequence ID" value="GAA0576973.1"/>
    <property type="molecule type" value="Genomic_DNA"/>
</dbReference>
<dbReference type="Proteomes" id="UP001501588">
    <property type="component" value="Unassembled WGS sequence"/>
</dbReference>
<sequence length="171" mass="19371">MCRRDAEVAMNRKALYELLSVRGAVVLFSAWVFQQSALERANAALRRIDAAEDVYRTYQSTNALFNAIIAVRPQDADAEREVRRFQVYNYGLGLVRLAEVTGTERVVGYDVPQDRMQGHLEDVQRKAAGMRRDIEARRDRFGFAFVLTYGFGSLLVLLGNVLKVLLPAEAR</sequence>
<evidence type="ECO:0000313" key="2">
    <source>
        <dbReference type="EMBL" id="GAA0576973.1"/>
    </source>
</evidence>
<name>A0ABN1EXK0_9PROT</name>
<keyword evidence="1" id="KW-0472">Membrane</keyword>
<proteinExistence type="predicted"/>
<keyword evidence="1" id="KW-1133">Transmembrane helix</keyword>